<sequence>MLENYVRPLHRSVGETRRKNAEEHKTISQDLFTETSEKHKNDKLKSKDDINDDVTIKKSLVSEEILQIHHFTVLEIPEYRNFTAIDLL</sequence>
<feature type="region of interest" description="Disordered" evidence="1">
    <location>
        <begin position="13"/>
        <end position="47"/>
    </location>
</feature>
<dbReference type="Proteomes" id="UP000789508">
    <property type="component" value="Unassembled WGS sequence"/>
</dbReference>
<reference evidence="2" key="1">
    <citation type="submission" date="2021-06" db="EMBL/GenBank/DDBJ databases">
        <authorList>
            <person name="Kallberg Y."/>
            <person name="Tangrot J."/>
            <person name="Rosling A."/>
        </authorList>
    </citation>
    <scope>NUCLEOTIDE SEQUENCE</scope>
    <source>
        <strain evidence="2">FL130A</strain>
    </source>
</reference>
<protein>
    <submittedName>
        <fullName evidence="2">5923_t:CDS:1</fullName>
    </submittedName>
</protein>
<keyword evidence="3" id="KW-1185">Reference proteome</keyword>
<dbReference type="AlphaFoldDB" id="A0A9N9F302"/>
<accession>A0A9N9F302</accession>
<proteinExistence type="predicted"/>
<organism evidence="2 3">
    <name type="scientific">Ambispora leptoticha</name>
    <dbReference type="NCBI Taxonomy" id="144679"/>
    <lineage>
        <taxon>Eukaryota</taxon>
        <taxon>Fungi</taxon>
        <taxon>Fungi incertae sedis</taxon>
        <taxon>Mucoromycota</taxon>
        <taxon>Glomeromycotina</taxon>
        <taxon>Glomeromycetes</taxon>
        <taxon>Archaeosporales</taxon>
        <taxon>Ambisporaceae</taxon>
        <taxon>Ambispora</taxon>
    </lineage>
</organism>
<gene>
    <name evidence="2" type="ORF">ALEPTO_LOCUS3711</name>
</gene>
<dbReference type="OrthoDB" id="10339651at2759"/>
<evidence type="ECO:0000256" key="1">
    <source>
        <dbReference type="SAM" id="MobiDB-lite"/>
    </source>
</evidence>
<feature type="compositionally biased region" description="Basic and acidic residues" evidence="1">
    <location>
        <begin position="35"/>
        <end position="47"/>
    </location>
</feature>
<name>A0A9N9F302_9GLOM</name>
<evidence type="ECO:0000313" key="2">
    <source>
        <dbReference type="EMBL" id="CAG8505704.1"/>
    </source>
</evidence>
<evidence type="ECO:0000313" key="3">
    <source>
        <dbReference type="Proteomes" id="UP000789508"/>
    </source>
</evidence>
<dbReference type="EMBL" id="CAJVPS010000735">
    <property type="protein sequence ID" value="CAG8505704.1"/>
    <property type="molecule type" value="Genomic_DNA"/>
</dbReference>
<feature type="compositionally biased region" description="Basic and acidic residues" evidence="1">
    <location>
        <begin position="13"/>
        <end position="27"/>
    </location>
</feature>
<comment type="caution">
    <text evidence="2">The sequence shown here is derived from an EMBL/GenBank/DDBJ whole genome shotgun (WGS) entry which is preliminary data.</text>
</comment>